<dbReference type="RefSeq" id="XP_018131059.1">
    <property type="nucleotide sequence ID" value="XM_018274166.2"/>
</dbReference>
<dbReference type="Gene3D" id="1.20.1250.20">
    <property type="entry name" value="MFS general substrate transporter like domains"/>
    <property type="match status" value="1"/>
</dbReference>
<organism evidence="7 8">
    <name type="scientific">Pseudogymnoascus verrucosus</name>
    <dbReference type="NCBI Taxonomy" id="342668"/>
    <lineage>
        <taxon>Eukaryota</taxon>
        <taxon>Fungi</taxon>
        <taxon>Dikarya</taxon>
        <taxon>Ascomycota</taxon>
        <taxon>Pezizomycotina</taxon>
        <taxon>Leotiomycetes</taxon>
        <taxon>Thelebolales</taxon>
        <taxon>Thelebolaceae</taxon>
        <taxon>Pseudogymnoascus</taxon>
    </lineage>
</organism>
<accession>A0A1B8GNE4</accession>
<keyword evidence="2 5" id="KW-0812">Transmembrane</keyword>
<dbReference type="InterPro" id="IPR020846">
    <property type="entry name" value="MFS_dom"/>
</dbReference>
<evidence type="ECO:0000256" key="2">
    <source>
        <dbReference type="ARBA" id="ARBA00022692"/>
    </source>
</evidence>
<dbReference type="PROSITE" id="PS50850">
    <property type="entry name" value="MFS"/>
    <property type="match status" value="1"/>
</dbReference>
<dbReference type="GO" id="GO:0005886">
    <property type="term" value="C:plasma membrane"/>
    <property type="evidence" value="ECO:0007669"/>
    <property type="project" value="TreeGrafter"/>
</dbReference>
<dbReference type="GO" id="GO:0022857">
    <property type="term" value="F:transmembrane transporter activity"/>
    <property type="evidence" value="ECO:0007669"/>
    <property type="project" value="InterPro"/>
</dbReference>
<name>A0A1B8GNE4_9PEZI</name>
<evidence type="ECO:0000256" key="4">
    <source>
        <dbReference type="ARBA" id="ARBA00023136"/>
    </source>
</evidence>
<evidence type="ECO:0000259" key="6">
    <source>
        <dbReference type="PROSITE" id="PS50850"/>
    </source>
</evidence>
<feature type="transmembrane region" description="Helical" evidence="5">
    <location>
        <begin position="324"/>
        <end position="350"/>
    </location>
</feature>
<feature type="transmembrane region" description="Helical" evidence="5">
    <location>
        <begin position="171"/>
        <end position="193"/>
    </location>
</feature>
<dbReference type="InterPro" id="IPR036259">
    <property type="entry name" value="MFS_trans_sf"/>
</dbReference>
<keyword evidence="8" id="KW-1185">Reference proteome</keyword>
<reference evidence="8" key="2">
    <citation type="journal article" date="2018" name="Nat. Commun.">
        <title>Extreme sensitivity to ultraviolet light in the fungal pathogen causing white-nose syndrome of bats.</title>
        <authorList>
            <person name="Palmer J.M."/>
            <person name="Drees K.P."/>
            <person name="Foster J.T."/>
            <person name="Lindner D.L."/>
        </authorList>
    </citation>
    <scope>NUCLEOTIDE SEQUENCE [LARGE SCALE GENOMIC DNA]</scope>
    <source>
        <strain evidence="8">UAMH 10579</strain>
    </source>
</reference>
<keyword evidence="3 5" id="KW-1133">Transmembrane helix</keyword>
<evidence type="ECO:0000313" key="8">
    <source>
        <dbReference type="Proteomes" id="UP000091956"/>
    </source>
</evidence>
<feature type="transmembrane region" description="Helical" evidence="5">
    <location>
        <begin position="200"/>
        <end position="220"/>
    </location>
</feature>
<feature type="transmembrane region" description="Helical" evidence="5">
    <location>
        <begin position="370"/>
        <end position="391"/>
    </location>
</feature>
<reference evidence="7 8" key="1">
    <citation type="submission" date="2016-03" db="EMBL/GenBank/DDBJ databases">
        <title>Comparative genomics of Pseudogymnoascus destructans, the fungus causing white-nose syndrome of bats.</title>
        <authorList>
            <person name="Palmer J.M."/>
            <person name="Drees K.P."/>
            <person name="Foster J.T."/>
            <person name="Lindner D.L."/>
        </authorList>
    </citation>
    <scope>NUCLEOTIDE SEQUENCE [LARGE SCALE GENOMIC DNA]</scope>
    <source>
        <strain evidence="7 8">UAMH 10579</strain>
    </source>
</reference>
<dbReference type="GeneID" id="28838083"/>
<protein>
    <recommendedName>
        <fullName evidence="6">Major facilitator superfamily (MFS) profile domain-containing protein</fullName>
    </recommendedName>
</protein>
<evidence type="ECO:0000256" key="5">
    <source>
        <dbReference type="SAM" id="Phobius"/>
    </source>
</evidence>
<feature type="domain" description="Major facilitator superfamily (MFS) profile" evidence="6">
    <location>
        <begin position="72"/>
        <end position="530"/>
    </location>
</feature>
<keyword evidence="4 5" id="KW-0472">Membrane</keyword>
<dbReference type="Proteomes" id="UP000091956">
    <property type="component" value="Unassembled WGS sequence"/>
</dbReference>
<evidence type="ECO:0000313" key="7">
    <source>
        <dbReference type="EMBL" id="OBT97326.1"/>
    </source>
</evidence>
<feature type="transmembrane region" description="Helical" evidence="5">
    <location>
        <begin position="507"/>
        <end position="528"/>
    </location>
</feature>
<gene>
    <name evidence="7" type="ORF">VE01_04697</name>
</gene>
<dbReference type="InterPro" id="IPR011701">
    <property type="entry name" value="MFS"/>
</dbReference>
<dbReference type="STRING" id="342668.A0A1B8GNE4"/>
<feature type="transmembrane region" description="Helical" evidence="5">
    <location>
        <begin position="411"/>
        <end position="434"/>
    </location>
</feature>
<feature type="transmembrane region" description="Helical" evidence="5">
    <location>
        <begin position="106"/>
        <end position="128"/>
    </location>
</feature>
<feature type="transmembrane region" description="Helical" evidence="5">
    <location>
        <begin position="140"/>
        <end position="159"/>
    </location>
</feature>
<dbReference type="Pfam" id="PF07690">
    <property type="entry name" value="MFS_1"/>
    <property type="match status" value="1"/>
</dbReference>
<dbReference type="PANTHER" id="PTHR23502:SF29">
    <property type="entry name" value="TRANSPORTER, PUTATIVE (AFU_ORTHOLOGUE AFUA_6G06680)-RELATED"/>
    <property type="match status" value="1"/>
</dbReference>
<feature type="transmembrane region" description="Helical" evidence="5">
    <location>
        <begin position="440"/>
        <end position="460"/>
    </location>
</feature>
<dbReference type="EMBL" id="KV460223">
    <property type="protein sequence ID" value="OBT97326.1"/>
    <property type="molecule type" value="Genomic_DNA"/>
</dbReference>
<feature type="transmembrane region" description="Helical" evidence="5">
    <location>
        <begin position="232"/>
        <end position="250"/>
    </location>
</feature>
<proteinExistence type="predicted"/>
<sequence>MPLGILEPGHGRDVRGTVVLDDLAANTGVDIGLDVSVLKHGSGKYSHIILNPQPSDDPNDPLNWAQTKKYTTITTILLAGILSAAVAGPLLSAGTVVIAADLHVPISAISLLTGESLLVSGCWSIAVSILSRIYGKRSQYLFATLMSVVATIICIASFSSGSYSTLRAGRLVTGLAASAFESIAFVTIVDLFFTHERGTWISGVIIVLTGISNLSPLIAGQITNNLGWHWNLYIYLIFAVIVFLMVVFFAPETTFNSPRNAQITAQLNTEHNMDEKINAAHEEVPSITPSTAPVYKPKTYLQSLAPFSGTYTEPKRALVMLARLMLVLLNPATWFVVATQSMITAFWVAISFTLAQIYFPPPYLLNPSGVGYLFAGPFVGAILGCGIMFWLDDKIAMRLARRNGGIYEPEFRLPAFMLALATAPLGYFLFGWSIGTEKGYVVGAALYGVAAIGVCVSNAAGSSYLSDAFPDIATEVFVWSSFSKNLLFYGFSNFINDWVTTSGAQTVFYTLGGISAAMILTSVPMYIFGKKNRDMWSRWDLMAKYTPK</sequence>
<dbReference type="PANTHER" id="PTHR23502">
    <property type="entry name" value="MAJOR FACILITATOR SUPERFAMILY"/>
    <property type="match status" value="1"/>
</dbReference>
<evidence type="ECO:0000256" key="1">
    <source>
        <dbReference type="ARBA" id="ARBA00004141"/>
    </source>
</evidence>
<comment type="subcellular location">
    <subcellularLocation>
        <location evidence="1">Membrane</location>
        <topology evidence="1">Multi-pass membrane protein</topology>
    </subcellularLocation>
</comment>
<dbReference type="AlphaFoldDB" id="A0A1B8GNE4"/>
<evidence type="ECO:0000256" key="3">
    <source>
        <dbReference type="ARBA" id="ARBA00022989"/>
    </source>
</evidence>
<feature type="transmembrane region" description="Helical" evidence="5">
    <location>
        <begin position="76"/>
        <end position="100"/>
    </location>
</feature>
<dbReference type="SUPFAM" id="SSF103473">
    <property type="entry name" value="MFS general substrate transporter"/>
    <property type="match status" value="1"/>
</dbReference>